<accession>A0ACC5U804</accession>
<reference evidence="1" key="1">
    <citation type="submission" date="2021-05" db="EMBL/GenBank/DDBJ databases">
        <title>Draft genomes of bacteria isolated from model marine particles.</title>
        <authorList>
            <person name="Datta M.S."/>
            <person name="Schwartzman J.A."/>
            <person name="Enke T.N."/>
            <person name="Saavedra J."/>
            <person name="Cermak N."/>
            <person name="Cordero O.X."/>
        </authorList>
    </citation>
    <scope>NUCLEOTIDE SEQUENCE</scope>
    <source>
        <strain evidence="1">I2M19</strain>
    </source>
</reference>
<dbReference type="Proteomes" id="UP001647509">
    <property type="component" value="Unassembled WGS sequence"/>
</dbReference>
<evidence type="ECO:0000313" key="2">
    <source>
        <dbReference type="Proteomes" id="UP001647509"/>
    </source>
</evidence>
<comment type="caution">
    <text evidence="1">The sequence shown here is derived from an EMBL/GenBank/DDBJ whole genome shotgun (WGS) entry which is preliminary data.</text>
</comment>
<sequence>MAVQKFVLDDSFDETAYTLIGIHCRLEDYRLAYLLNKCLGVALKRRASDLDYSNSQAKYSIYQWEDEKQLITWSLVSNICKIEAIQSRKFESLFDTQEKIIKTFHLLPEYKTVNFLLKIESEFSSSKTKYILDNILKIPQIATAYSIDSSILKSKDNLIFN</sequence>
<evidence type="ECO:0000313" key="1">
    <source>
        <dbReference type="EMBL" id="MBU2950442.1"/>
    </source>
</evidence>
<proteinExistence type="predicted"/>
<dbReference type="EMBL" id="JAHKPD010000012">
    <property type="protein sequence ID" value="MBU2950442.1"/>
    <property type="molecule type" value="Genomic_DNA"/>
</dbReference>
<organism evidence="1 2">
    <name type="scientific">Pseudotamlana agarivorans</name>
    <dbReference type="NCBI Taxonomy" id="481183"/>
    <lineage>
        <taxon>Bacteria</taxon>
        <taxon>Pseudomonadati</taxon>
        <taxon>Bacteroidota</taxon>
        <taxon>Flavobacteriia</taxon>
        <taxon>Flavobacteriales</taxon>
        <taxon>Flavobacteriaceae</taxon>
        <taxon>Pseudotamlana</taxon>
    </lineage>
</organism>
<gene>
    <name evidence="1" type="ORF">KO493_07020</name>
</gene>
<name>A0ACC5U804_9FLAO</name>
<protein>
    <submittedName>
        <fullName evidence="1">IPExxxVDY family protein</fullName>
    </submittedName>
</protein>
<keyword evidence="2" id="KW-1185">Reference proteome</keyword>